<feature type="transmembrane region" description="Helical" evidence="11">
    <location>
        <begin position="189"/>
        <end position="213"/>
    </location>
</feature>
<comment type="subcellular location">
    <subcellularLocation>
        <location evidence="1">Cell membrane</location>
        <topology evidence="1">Multi-pass membrane protein</topology>
    </subcellularLocation>
</comment>
<feature type="compositionally biased region" description="Basic and acidic residues" evidence="10">
    <location>
        <begin position="374"/>
        <end position="384"/>
    </location>
</feature>
<dbReference type="PROSITE" id="PS00237">
    <property type="entry name" value="G_PROTEIN_RECEP_F1_1"/>
    <property type="match status" value="1"/>
</dbReference>
<comment type="similarity">
    <text evidence="9">Belongs to the G-protein coupled receptor 1 family.</text>
</comment>
<organism evidence="12 13">
    <name type="scientific">Paramuricea clavata</name>
    <name type="common">Red gorgonian</name>
    <name type="synonym">Violescent sea-whip</name>
    <dbReference type="NCBI Taxonomy" id="317549"/>
    <lineage>
        <taxon>Eukaryota</taxon>
        <taxon>Metazoa</taxon>
        <taxon>Cnidaria</taxon>
        <taxon>Anthozoa</taxon>
        <taxon>Octocorallia</taxon>
        <taxon>Malacalcyonacea</taxon>
        <taxon>Plexauridae</taxon>
        <taxon>Paramuricea</taxon>
    </lineage>
</organism>
<evidence type="ECO:0000256" key="1">
    <source>
        <dbReference type="ARBA" id="ARBA00004651"/>
    </source>
</evidence>
<keyword evidence="7 9" id="KW-0675">Receptor</keyword>
<keyword evidence="8 9" id="KW-0807">Transducer</keyword>
<keyword evidence="6 11" id="KW-0472">Membrane</keyword>
<dbReference type="PANTHER" id="PTHR24247">
    <property type="entry name" value="5-HYDROXYTRYPTAMINE RECEPTOR"/>
    <property type="match status" value="1"/>
</dbReference>
<dbReference type="PRINTS" id="PR00237">
    <property type="entry name" value="GPCRRHODOPSN"/>
</dbReference>
<feature type="transmembrane region" description="Helical" evidence="11">
    <location>
        <begin position="251"/>
        <end position="270"/>
    </location>
</feature>
<dbReference type="GO" id="GO:0030425">
    <property type="term" value="C:dendrite"/>
    <property type="evidence" value="ECO:0007669"/>
    <property type="project" value="TreeGrafter"/>
</dbReference>
<dbReference type="OrthoDB" id="5859976at2759"/>
<dbReference type="GO" id="GO:0007187">
    <property type="term" value="P:G protein-coupled receptor signaling pathway, coupled to cyclic nucleotide second messenger"/>
    <property type="evidence" value="ECO:0007669"/>
    <property type="project" value="TreeGrafter"/>
</dbReference>
<sequence length="421" mass="48133">MANIGNLSQQQNQSNNTSNDNLNLLDFQIVFLTFTIIATVFGNILVLAAIYYDSRLRTVTNYFVACLALSDILVACFSVSIRLLTIFESRYGRVDRSALNLHVCRFLIWIDIFCEAASIYTLTVISVDRYFKISRPFQYREKMTKTVAVIIIIAIWALAALLAGLGFVRFGNAEGVVLLDRSCRNSNKIFYTMAAVVAFFFPLLILIIMYTLIFRIALYHFKKENAMTMVDPVSGKQLHYSAYKDLKATRTLFIVVNTFVICWGPFFVLFQIAQHQPKVLEKLGNKTHTVLIVVFFTLLPYANSFFNPIIYACFDRIYRRSFRKILLKMIGRSEYLANTKDYNSRGRQRNTSVFELTIAQPRESMISFTGREPAGSHDEKERFHHGNSKKFHENGIASSPSGVLSDLGPDESDDMLVYHDK</sequence>
<feature type="transmembrane region" description="Helical" evidence="11">
    <location>
        <begin position="29"/>
        <end position="50"/>
    </location>
</feature>
<feature type="transmembrane region" description="Helical" evidence="11">
    <location>
        <begin position="290"/>
        <end position="314"/>
    </location>
</feature>
<comment type="caution">
    <text evidence="12">The sequence shown here is derived from an EMBL/GenBank/DDBJ whole genome shotgun (WGS) entry which is preliminary data.</text>
</comment>
<evidence type="ECO:0000256" key="9">
    <source>
        <dbReference type="RuleBase" id="RU000688"/>
    </source>
</evidence>
<dbReference type="GO" id="GO:0007268">
    <property type="term" value="P:chemical synaptic transmission"/>
    <property type="evidence" value="ECO:0007669"/>
    <property type="project" value="TreeGrafter"/>
</dbReference>
<reference evidence="12" key="1">
    <citation type="submission" date="2020-04" db="EMBL/GenBank/DDBJ databases">
        <authorList>
            <person name="Alioto T."/>
            <person name="Alioto T."/>
            <person name="Gomez Garrido J."/>
        </authorList>
    </citation>
    <scope>NUCLEOTIDE SEQUENCE</scope>
    <source>
        <strain evidence="12">A484AB</strain>
    </source>
</reference>
<evidence type="ECO:0000256" key="6">
    <source>
        <dbReference type="ARBA" id="ARBA00023136"/>
    </source>
</evidence>
<evidence type="ECO:0000313" key="12">
    <source>
        <dbReference type="EMBL" id="CAB3994793.1"/>
    </source>
</evidence>
<dbReference type="SUPFAM" id="SSF81321">
    <property type="entry name" value="Family A G protein-coupled receptor-like"/>
    <property type="match status" value="1"/>
</dbReference>
<dbReference type="EMBL" id="CACRXK020002539">
    <property type="protein sequence ID" value="CAB3994793.1"/>
    <property type="molecule type" value="Genomic_DNA"/>
</dbReference>
<dbReference type="Proteomes" id="UP001152795">
    <property type="component" value="Unassembled WGS sequence"/>
</dbReference>
<dbReference type="SMART" id="SM01381">
    <property type="entry name" value="7TM_GPCR_Srsx"/>
    <property type="match status" value="1"/>
</dbReference>
<dbReference type="Pfam" id="PF00001">
    <property type="entry name" value="7tm_1"/>
    <property type="match status" value="1"/>
</dbReference>
<evidence type="ECO:0000256" key="5">
    <source>
        <dbReference type="ARBA" id="ARBA00023040"/>
    </source>
</evidence>
<evidence type="ECO:0000256" key="10">
    <source>
        <dbReference type="SAM" id="MobiDB-lite"/>
    </source>
</evidence>
<dbReference type="GO" id="GO:0005886">
    <property type="term" value="C:plasma membrane"/>
    <property type="evidence" value="ECO:0007669"/>
    <property type="project" value="UniProtKB-SubCell"/>
</dbReference>
<feature type="transmembrane region" description="Helical" evidence="11">
    <location>
        <begin position="147"/>
        <end position="169"/>
    </location>
</feature>
<protein>
    <submittedName>
        <fullName evidence="12">5-hydroxytryptamine receptor 1-like</fullName>
    </submittedName>
</protein>
<evidence type="ECO:0000256" key="7">
    <source>
        <dbReference type="ARBA" id="ARBA00023170"/>
    </source>
</evidence>
<feature type="transmembrane region" description="Helical" evidence="11">
    <location>
        <begin position="106"/>
        <end position="127"/>
    </location>
</feature>
<evidence type="ECO:0000256" key="3">
    <source>
        <dbReference type="ARBA" id="ARBA00022692"/>
    </source>
</evidence>
<dbReference type="Gene3D" id="1.20.1070.10">
    <property type="entry name" value="Rhodopsin 7-helix transmembrane proteins"/>
    <property type="match status" value="1"/>
</dbReference>
<dbReference type="InterPro" id="IPR000276">
    <property type="entry name" value="GPCR_Rhodpsn"/>
</dbReference>
<proteinExistence type="inferred from homology"/>
<dbReference type="GO" id="GO:0030594">
    <property type="term" value="F:neurotransmitter receptor activity"/>
    <property type="evidence" value="ECO:0007669"/>
    <property type="project" value="TreeGrafter"/>
</dbReference>
<keyword evidence="2" id="KW-1003">Cell membrane</keyword>
<dbReference type="InterPro" id="IPR017452">
    <property type="entry name" value="GPCR_Rhodpsn_7TM"/>
</dbReference>
<keyword evidence="13" id="KW-1185">Reference proteome</keyword>
<evidence type="ECO:0000313" key="13">
    <source>
        <dbReference type="Proteomes" id="UP001152795"/>
    </source>
</evidence>
<dbReference type="GO" id="GO:0004993">
    <property type="term" value="F:G protein-coupled serotonin receptor activity"/>
    <property type="evidence" value="ECO:0007669"/>
    <property type="project" value="TreeGrafter"/>
</dbReference>
<dbReference type="PANTHER" id="PTHR24247:SF202">
    <property type="entry name" value="5-HYDROXYTRYPTAMINE RECEPTOR 1"/>
    <property type="match status" value="1"/>
</dbReference>
<keyword evidence="4 11" id="KW-1133">Transmembrane helix</keyword>
<dbReference type="CDD" id="cd14967">
    <property type="entry name" value="7tmA_amine_R-like"/>
    <property type="match status" value="1"/>
</dbReference>
<keyword evidence="5 9" id="KW-0297">G-protein coupled receptor</keyword>
<evidence type="ECO:0000256" key="4">
    <source>
        <dbReference type="ARBA" id="ARBA00022989"/>
    </source>
</evidence>
<feature type="region of interest" description="Disordered" evidence="10">
    <location>
        <begin position="368"/>
        <end position="421"/>
    </location>
</feature>
<dbReference type="PROSITE" id="PS50262">
    <property type="entry name" value="G_PROTEIN_RECEP_F1_2"/>
    <property type="match status" value="1"/>
</dbReference>
<dbReference type="GO" id="GO:0045202">
    <property type="term" value="C:synapse"/>
    <property type="evidence" value="ECO:0007669"/>
    <property type="project" value="GOC"/>
</dbReference>
<name>A0A7D9DX33_PARCT</name>
<keyword evidence="3 9" id="KW-0812">Transmembrane</keyword>
<evidence type="ECO:0000256" key="2">
    <source>
        <dbReference type="ARBA" id="ARBA00022475"/>
    </source>
</evidence>
<feature type="transmembrane region" description="Helical" evidence="11">
    <location>
        <begin position="62"/>
        <end position="86"/>
    </location>
</feature>
<evidence type="ECO:0000256" key="8">
    <source>
        <dbReference type="ARBA" id="ARBA00023224"/>
    </source>
</evidence>
<evidence type="ECO:0000256" key="11">
    <source>
        <dbReference type="SAM" id="Phobius"/>
    </source>
</evidence>
<gene>
    <name evidence="12" type="ORF">PACLA_8A032611</name>
</gene>
<accession>A0A7D9DX33</accession>
<dbReference type="AlphaFoldDB" id="A0A7D9DX33"/>